<comment type="subcellular location">
    <subcellularLocation>
        <location evidence="1">Membrane</location>
        <topology evidence="1">Multi-pass membrane protein</topology>
    </subcellularLocation>
</comment>
<keyword evidence="3 7" id="KW-0813">Transport</keyword>
<feature type="transmembrane region" description="Helical" evidence="8">
    <location>
        <begin position="525"/>
        <end position="547"/>
    </location>
</feature>
<evidence type="ECO:0000256" key="4">
    <source>
        <dbReference type="ARBA" id="ARBA00022692"/>
    </source>
</evidence>
<organism evidence="10 11">
    <name type="scientific">Monascus purpureus</name>
    <name type="common">Red mold</name>
    <name type="synonym">Monascus anka</name>
    <dbReference type="NCBI Taxonomy" id="5098"/>
    <lineage>
        <taxon>Eukaryota</taxon>
        <taxon>Fungi</taxon>
        <taxon>Dikarya</taxon>
        <taxon>Ascomycota</taxon>
        <taxon>Pezizomycotina</taxon>
        <taxon>Eurotiomycetes</taxon>
        <taxon>Eurotiomycetidae</taxon>
        <taxon>Eurotiales</taxon>
        <taxon>Aspergillaceae</taxon>
        <taxon>Monascus</taxon>
    </lineage>
</organism>
<proteinExistence type="inferred from homology"/>
<dbReference type="SUPFAM" id="SSF51735">
    <property type="entry name" value="NAD(P)-binding Rossmann-fold domains"/>
    <property type="match status" value="1"/>
</dbReference>
<evidence type="ECO:0000256" key="5">
    <source>
        <dbReference type="ARBA" id="ARBA00022989"/>
    </source>
</evidence>
<dbReference type="PRINTS" id="PR00081">
    <property type="entry name" value="GDHRDH"/>
</dbReference>
<gene>
    <name evidence="10" type="ORF">MPDQ_004446</name>
</gene>
<protein>
    <recommendedName>
        <fullName evidence="9">Major facilitator superfamily (MFS) profile domain-containing protein</fullName>
    </recommendedName>
</protein>
<dbReference type="InterPro" id="IPR020846">
    <property type="entry name" value="MFS_dom"/>
</dbReference>
<dbReference type="Gene3D" id="1.20.1250.20">
    <property type="entry name" value="MFS general substrate transporter like domains"/>
    <property type="match status" value="1"/>
</dbReference>
<dbReference type="AlphaFoldDB" id="A0A507R082"/>
<feature type="domain" description="Major facilitator superfamily (MFS) profile" evidence="9">
    <location>
        <begin position="176"/>
        <end position="620"/>
    </location>
</feature>
<evidence type="ECO:0000313" key="10">
    <source>
        <dbReference type="EMBL" id="TQB74597.1"/>
    </source>
</evidence>
<dbReference type="Pfam" id="PF00106">
    <property type="entry name" value="adh_short"/>
    <property type="match status" value="1"/>
</dbReference>
<feature type="transmembrane region" description="Helical" evidence="8">
    <location>
        <begin position="283"/>
        <end position="301"/>
    </location>
</feature>
<dbReference type="Gene3D" id="3.40.50.720">
    <property type="entry name" value="NAD(P)-binding Rossmann-like Domain"/>
    <property type="match status" value="1"/>
</dbReference>
<reference evidence="10 11" key="1">
    <citation type="submission" date="2019-06" db="EMBL/GenBank/DDBJ databases">
        <title>Wine fermentation using esterase from Monascus purpureus.</title>
        <authorList>
            <person name="Geng C."/>
            <person name="Zhang Y."/>
        </authorList>
    </citation>
    <scope>NUCLEOTIDE SEQUENCE [LARGE SCALE GENOMIC DNA]</scope>
    <source>
        <strain evidence="10">HQ1</strain>
    </source>
</reference>
<feature type="transmembrane region" description="Helical" evidence="8">
    <location>
        <begin position="169"/>
        <end position="189"/>
    </location>
</feature>
<dbReference type="Proteomes" id="UP000319663">
    <property type="component" value="Unassembled WGS sequence"/>
</dbReference>
<evidence type="ECO:0000259" key="9">
    <source>
        <dbReference type="PROSITE" id="PS50850"/>
    </source>
</evidence>
<evidence type="ECO:0000256" key="6">
    <source>
        <dbReference type="ARBA" id="ARBA00023136"/>
    </source>
</evidence>
<name>A0A507R082_MONPU</name>
<feature type="transmembrane region" description="Helical" evidence="8">
    <location>
        <begin position="343"/>
        <end position="363"/>
    </location>
</feature>
<feature type="transmembrane region" description="Helical" evidence="8">
    <location>
        <begin position="313"/>
        <end position="331"/>
    </location>
</feature>
<dbReference type="PROSITE" id="PS50850">
    <property type="entry name" value="MFS"/>
    <property type="match status" value="1"/>
</dbReference>
<keyword evidence="4 8" id="KW-0812">Transmembrane</keyword>
<dbReference type="InterPro" id="IPR036259">
    <property type="entry name" value="MFS_trans_sf"/>
</dbReference>
<dbReference type="PANTHER" id="PTHR48022:SF10">
    <property type="entry name" value="MAJOR FACILITATOR SUPERFAMILY (MFS) PROFILE DOMAIN-CONTAINING PROTEIN"/>
    <property type="match status" value="1"/>
</dbReference>
<dbReference type="Pfam" id="PF00083">
    <property type="entry name" value="Sugar_tr"/>
    <property type="match status" value="1"/>
</dbReference>
<dbReference type="EMBL" id="VIFY01000029">
    <property type="protein sequence ID" value="TQB74597.1"/>
    <property type="molecule type" value="Genomic_DNA"/>
</dbReference>
<feature type="transmembrane region" description="Helical" evidence="8">
    <location>
        <begin position="493"/>
        <end position="513"/>
    </location>
</feature>
<dbReference type="InterPro" id="IPR050360">
    <property type="entry name" value="MFS_Sugar_Transporters"/>
</dbReference>
<dbReference type="InterPro" id="IPR002347">
    <property type="entry name" value="SDR_fam"/>
</dbReference>
<evidence type="ECO:0000256" key="1">
    <source>
        <dbReference type="ARBA" id="ARBA00004141"/>
    </source>
</evidence>
<evidence type="ECO:0000256" key="8">
    <source>
        <dbReference type="SAM" id="Phobius"/>
    </source>
</evidence>
<dbReference type="InterPro" id="IPR005828">
    <property type="entry name" value="MFS_sugar_transport-like"/>
</dbReference>
<dbReference type="InterPro" id="IPR036291">
    <property type="entry name" value="NAD(P)-bd_dom_sf"/>
</dbReference>
<dbReference type="PANTHER" id="PTHR48022">
    <property type="entry name" value="PLASTIDIC GLUCOSE TRANSPORTER 4"/>
    <property type="match status" value="1"/>
</dbReference>
<dbReference type="SUPFAM" id="SSF103473">
    <property type="entry name" value="MFS general substrate transporter"/>
    <property type="match status" value="1"/>
</dbReference>
<dbReference type="InterPro" id="IPR003663">
    <property type="entry name" value="Sugar/inositol_transpt"/>
</dbReference>
<evidence type="ECO:0000256" key="2">
    <source>
        <dbReference type="ARBA" id="ARBA00010992"/>
    </source>
</evidence>
<dbReference type="STRING" id="5098.A0A507R082"/>
<dbReference type="GO" id="GO:0016020">
    <property type="term" value="C:membrane"/>
    <property type="evidence" value="ECO:0007669"/>
    <property type="project" value="UniProtKB-SubCell"/>
</dbReference>
<feature type="transmembrane region" description="Helical" evidence="8">
    <location>
        <begin position="599"/>
        <end position="616"/>
    </location>
</feature>
<evidence type="ECO:0000313" key="11">
    <source>
        <dbReference type="Proteomes" id="UP000319663"/>
    </source>
</evidence>
<dbReference type="GO" id="GO:0005351">
    <property type="term" value="F:carbohydrate:proton symporter activity"/>
    <property type="evidence" value="ECO:0007669"/>
    <property type="project" value="TreeGrafter"/>
</dbReference>
<sequence>MNFTASEHHDTSHKGHAVLATGASRGVGRTIASSFAQASASEIAIAARTNLDAVESTILSPLHVTSEPSVTDAVAQVEKQFGRIEIPVNNAGYLETWRPIVDTEYSKQGIVAFAIHPGGVVTELGLGKPDVMHGLLQDTPAFPADTTNLTIRFFIDLSKQTMPFRCPDWSFMLLLSVTLCALSAFNYGFSDQAFASCQAMDSFTRQFGEYDKETKTWKLQPMFISLYNSLKAGTQIIGVFVGSYVSKRYGRRMCVFVMSVYALGGAAVMTSSQTRAQILTGRALHYVYLGMEMAVIPTTLAELAPAKVRGAMGVLYWLSVKVGGLVVTSITRGTSGILTNAAWRIPFGLILIIPSILISLVWFTPESPRWLLLEDRQEEAITSLTRFRPNSTSPGEIHEEIERISQKISTQMQRKKFGDLLDWQNRRRTFIVVAANFFQQATGQAFASQYGTLFVKKLKSVNPFSITMGTNAADIGALCISTSISDRLGRRGLFHTSALLQTCALFTMGGLGMSDAKNRTAKEGIVAMLMVYSFGWSLAWAPLVYVLGAELPSAPLREMTLRVAYTVKLVTEFAVTFSYPYLEAAQTPGHVDLGGKLGFIYGSLAAVALLFGYIFIPETRRLELEDIGEDVALVSTGAAEKNVVHKETSI</sequence>
<evidence type="ECO:0000256" key="3">
    <source>
        <dbReference type="ARBA" id="ARBA00022448"/>
    </source>
</evidence>
<comment type="caution">
    <text evidence="10">The sequence shown here is derived from an EMBL/GenBank/DDBJ whole genome shotgun (WGS) entry which is preliminary data.</text>
</comment>
<evidence type="ECO:0000256" key="7">
    <source>
        <dbReference type="RuleBase" id="RU003346"/>
    </source>
</evidence>
<feature type="transmembrane region" description="Helical" evidence="8">
    <location>
        <begin position="559"/>
        <end position="579"/>
    </location>
</feature>
<keyword evidence="6 8" id="KW-0472">Membrane</keyword>
<feature type="transmembrane region" description="Helical" evidence="8">
    <location>
        <begin position="253"/>
        <end position="271"/>
    </location>
</feature>
<comment type="similarity">
    <text evidence="2 7">Belongs to the major facilitator superfamily. Sugar transporter (TC 2.A.1.1) family.</text>
</comment>
<keyword evidence="11" id="KW-1185">Reference proteome</keyword>
<accession>A0A507R082</accession>
<dbReference type="NCBIfam" id="TIGR00879">
    <property type="entry name" value="SP"/>
    <property type="match status" value="1"/>
</dbReference>
<keyword evidence="5 8" id="KW-1133">Transmembrane helix</keyword>